<dbReference type="Proteomes" id="UP000465266">
    <property type="component" value="Unassembled WGS sequence"/>
</dbReference>
<comment type="caution">
    <text evidence="1">The sequence shown here is derived from an EMBL/GenBank/DDBJ whole genome shotgun (WGS) entry which is preliminary data.</text>
</comment>
<protein>
    <submittedName>
        <fullName evidence="1">Uncharacterized protein</fullName>
    </submittedName>
</protein>
<accession>A0ABQ1A7M0</accession>
<organism evidence="1 2">
    <name type="scientific">Aspergillus udagawae</name>
    <dbReference type="NCBI Taxonomy" id="91492"/>
    <lineage>
        <taxon>Eukaryota</taxon>
        <taxon>Fungi</taxon>
        <taxon>Dikarya</taxon>
        <taxon>Ascomycota</taxon>
        <taxon>Pezizomycotina</taxon>
        <taxon>Eurotiomycetes</taxon>
        <taxon>Eurotiomycetidae</taxon>
        <taxon>Eurotiales</taxon>
        <taxon>Aspergillaceae</taxon>
        <taxon>Aspergillus</taxon>
        <taxon>Aspergillus subgen. Fumigati</taxon>
    </lineage>
</organism>
<name>A0ABQ1A7M0_9EURO</name>
<reference evidence="1 2" key="1">
    <citation type="submission" date="2020-01" db="EMBL/GenBank/DDBJ databases">
        <title>Draft genome sequence of Aspergillus udagawae IFM 53868.</title>
        <authorList>
            <person name="Takahashi H."/>
            <person name="Yaguchi T."/>
        </authorList>
    </citation>
    <scope>NUCLEOTIDE SEQUENCE [LARGE SCALE GENOMIC DNA]</scope>
    <source>
        <strain evidence="1 2">IFM 53868</strain>
    </source>
</reference>
<evidence type="ECO:0000313" key="1">
    <source>
        <dbReference type="EMBL" id="GFF75505.1"/>
    </source>
</evidence>
<proteinExistence type="predicted"/>
<sequence>MESCASGIPVLLPTSGRLAGGDSADYWLSDPLTGTGNPAEAVALAEILLMNPADHASKFGNGVFGHLPTTADVKRALTKILLKNHGPGPSLHVASQIQRFMQTSQDLDTNRIKITPPSSAAVWHVAGPVMLFL</sequence>
<evidence type="ECO:0000313" key="2">
    <source>
        <dbReference type="Proteomes" id="UP000465266"/>
    </source>
</evidence>
<gene>
    <name evidence="1" type="ORF">IFM53868_01597</name>
</gene>
<keyword evidence="2" id="KW-1185">Reference proteome</keyword>
<dbReference type="EMBL" id="BLKG01000010">
    <property type="protein sequence ID" value="GFF75505.1"/>
    <property type="molecule type" value="Genomic_DNA"/>
</dbReference>